<dbReference type="Gene3D" id="2.10.70.100">
    <property type="match status" value="1"/>
</dbReference>
<comment type="catalytic activity">
    <reaction evidence="1">
        <text>ATP + protein L-histidine = ADP + protein N-phospho-L-histidine.</text>
        <dbReference type="EC" id="2.7.13.3"/>
    </reaction>
</comment>
<dbReference type="CDD" id="cd00130">
    <property type="entry name" value="PAS"/>
    <property type="match status" value="2"/>
</dbReference>
<dbReference type="SUPFAM" id="SSF55785">
    <property type="entry name" value="PYP-like sensor domain (PAS domain)"/>
    <property type="match status" value="2"/>
</dbReference>
<dbReference type="InterPro" id="IPR001610">
    <property type="entry name" value="PAC"/>
</dbReference>
<comment type="caution">
    <text evidence="7">The sequence shown here is derived from an EMBL/GenBank/DDBJ whole genome shotgun (WGS) entry which is preliminary data.</text>
</comment>
<evidence type="ECO:0000256" key="3">
    <source>
        <dbReference type="ARBA" id="ARBA00022553"/>
    </source>
</evidence>
<dbReference type="InterPro" id="IPR000014">
    <property type="entry name" value="PAS"/>
</dbReference>
<dbReference type="EMBL" id="JBHUCP010000026">
    <property type="protein sequence ID" value="MFD1533873.1"/>
    <property type="molecule type" value="Genomic_DNA"/>
</dbReference>
<accession>A0ABW4FTV8</accession>
<dbReference type="InterPro" id="IPR013655">
    <property type="entry name" value="PAS_fold_3"/>
</dbReference>
<evidence type="ECO:0000256" key="1">
    <source>
        <dbReference type="ARBA" id="ARBA00000085"/>
    </source>
</evidence>
<proteinExistence type="predicted"/>
<dbReference type="InterPro" id="IPR052162">
    <property type="entry name" value="Sensor_kinase/Photoreceptor"/>
</dbReference>
<dbReference type="PROSITE" id="PS50112">
    <property type="entry name" value="PAS"/>
    <property type="match status" value="1"/>
</dbReference>
<evidence type="ECO:0000313" key="7">
    <source>
        <dbReference type="EMBL" id="MFD1533873.1"/>
    </source>
</evidence>
<keyword evidence="8" id="KW-1185">Reference proteome</keyword>
<dbReference type="EC" id="2.7.13.3" evidence="2"/>
<dbReference type="RefSeq" id="WP_343977690.1">
    <property type="nucleotide sequence ID" value="NZ_BAAAJG010000009.1"/>
</dbReference>
<dbReference type="Pfam" id="PF08447">
    <property type="entry name" value="PAS_3"/>
    <property type="match status" value="2"/>
</dbReference>
<feature type="domain" description="PAS" evidence="6">
    <location>
        <begin position="28"/>
        <end position="79"/>
    </location>
</feature>
<evidence type="ECO:0000259" key="6">
    <source>
        <dbReference type="PROSITE" id="PS50112"/>
    </source>
</evidence>
<name>A0ABW4FTV8_9PSEU</name>
<gene>
    <name evidence="7" type="ORF">ACFSCY_31100</name>
</gene>
<evidence type="ECO:0000256" key="2">
    <source>
        <dbReference type="ARBA" id="ARBA00012438"/>
    </source>
</evidence>
<dbReference type="Gene3D" id="3.30.450.20">
    <property type="entry name" value="PAS domain"/>
    <property type="match status" value="2"/>
</dbReference>
<dbReference type="SMART" id="SM00086">
    <property type="entry name" value="PAC"/>
    <property type="match status" value="2"/>
</dbReference>
<evidence type="ECO:0000313" key="8">
    <source>
        <dbReference type="Proteomes" id="UP001597145"/>
    </source>
</evidence>
<dbReference type="PANTHER" id="PTHR43304:SF1">
    <property type="entry name" value="PAC DOMAIN-CONTAINING PROTEIN"/>
    <property type="match status" value="1"/>
</dbReference>
<evidence type="ECO:0000256" key="4">
    <source>
        <dbReference type="ARBA" id="ARBA00022679"/>
    </source>
</evidence>
<reference evidence="8" key="1">
    <citation type="journal article" date="2019" name="Int. J. Syst. Evol. Microbiol.">
        <title>The Global Catalogue of Microorganisms (GCM) 10K type strain sequencing project: providing services to taxonomists for standard genome sequencing and annotation.</title>
        <authorList>
            <consortium name="The Broad Institute Genomics Platform"/>
            <consortium name="The Broad Institute Genome Sequencing Center for Infectious Disease"/>
            <person name="Wu L."/>
            <person name="Ma J."/>
        </authorList>
    </citation>
    <scope>NUCLEOTIDE SEQUENCE [LARGE SCALE GENOMIC DNA]</scope>
    <source>
        <strain evidence="8">JCM 12165</strain>
    </source>
</reference>
<dbReference type="Proteomes" id="UP001597145">
    <property type="component" value="Unassembled WGS sequence"/>
</dbReference>
<dbReference type="PANTHER" id="PTHR43304">
    <property type="entry name" value="PHYTOCHROME-LIKE PROTEIN CPH1"/>
    <property type="match status" value="1"/>
</dbReference>
<dbReference type="InterPro" id="IPR035965">
    <property type="entry name" value="PAS-like_dom_sf"/>
</dbReference>
<keyword evidence="3" id="KW-0597">Phosphoprotein</keyword>
<organism evidence="7 8">
    <name type="scientific">Pseudonocardia aurantiaca</name>
    <dbReference type="NCBI Taxonomy" id="75290"/>
    <lineage>
        <taxon>Bacteria</taxon>
        <taxon>Bacillati</taxon>
        <taxon>Actinomycetota</taxon>
        <taxon>Actinomycetes</taxon>
        <taxon>Pseudonocardiales</taxon>
        <taxon>Pseudonocardiaceae</taxon>
        <taxon>Pseudonocardia</taxon>
    </lineage>
</organism>
<keyword evidence="4" id="KW-0808">Transferase</keyword>
<keyword evidence="5" id="KW-0418">Kinase</keyword>
<evidence type="ECO:0000256" key="5">
    <source>
        <dbReference type="ARBA" id="ARBA00022777"/>
    </source>
</evidence>
<protein>
    <recommendedName>
        <fullName evidence="2">histidine kinase</fullName>
        <ecNumber evidence="2">2.7.13.3</ecNumber>
    </recommendedName>
</protein>
<sequence>MGVTDEEPPNGGGPPGSAEVPVLTAVQDFDGYTLSINDVHWDVLGWSVDELSAVPFWELVHPDDQDGLMEDRQLMLLEESGRPIAVRARMLRSDGTHCLIRWHMMADVGQERIYLSGVDVSDQELFVPGKRSLVGSWDWDVDRDSESWSEGMFEIYGLPLGWEHTLEVALQRMHPDDRAVVADAVSRALATGEPYSVFHRILRPDGAVRWLHSAGRVFIGEDGSPQRLRGLTWDVTDRWRSPGIG</sequence>